<gene>
    <name evidence="5" type="ORF">IV56_GL001622</name>
</gene>
<dbReference type="EMBL" id="JQCE01000042">
    <property type="protein sequence ID" value="KRO16261.1"/>
    <property type="molecule type" value="Genomic_DNA"/>
</dbReference>
<dbReference type="Gene3D" id="3.40.630.30">
    <property type="match status" value="1"/>
</dbReference>
<evidence type="ECO:0000313" key="5">
    <source>
        <dbReference type="EMBL" id="KRO16261.1"/>
    </source>
</evidence>
<evidence type="ECO:0000256" key="1">
    <source>
        <dbReference type="ARBA" id="ARBA00022679"/>
    </source>
</evidence>
<dbReference type="GO" id="GO:0016747">
    <property type="term" value="F:acyltransferase activity, transferring groups other than amino-acyl groups"/>
    <property type="evidence" value="ECO:0007669"/>
    <property type="project" value="InterPro"/>
</dbReference>
<dbReference type="Pfam" id="PF13302">
    <property type="entry name" value="Acetyltransf_3"/>
    <property type="match status" value="1"/>
</dbReference>
<comment type="caution">
    <text evidence="5">The sequence shown here is derived from an EMBL/GenBank/DDBJ whole genome shotgun (WGS) entry which is preliminary data.</text>
</comment>
<dbReference type="InterPro" id="IPR000182">
    <property type="entry name" value="GNAT_dom"/>
</dbReference>
<name>A0A0R2MRP2_9LACO</name>
<dbReference type="OrthoDB" id="2249426at2"/>
<keyword evidence="1 5" id="KW-0808">Transferase</keyword>
<dbReference type="SUPFAM" id="SSF55729">
    <property type="entry name" value="Acyl-CoA N-acyltransferases (Nat)"/>
    <property type="match status" value="1"/>
</dbReference>
<protein>
    <submittedName>
        <fullName evidence="5">Alanine acetyl transferase</fullName>
    </submittedName>
</protein>
<dbReference type="RefSeq" id="WP_054777290.1">
    <property type="nucleotide sequence ID" value="NZ_BBBX01000010.1"/>
</dbReference>
<dbReference type="InterPro" id="IPR016181">
    <property type="entry name" value="Acyl_CoA_acyltransferase"/>
</dbReference>
<comment type="similarity">
    <text evidence="3">Belongs to the acetyltransferase family. RimJ subfamily.</text>
</comment>
<sequence length="171" mass="19570">MAIFEKYHPIMSAHYTLDWLTTFTVKEVFALRHDATIAQQSGREVDTDLTATVHYINRSMHLVMSNQALLYGIKDRETNQFLGSFCIWNFDQDLSQAQIRFELLPEVQHQGVMSEVLARMVEFAFVELGLNQLVAELPAPNSALTSLLLANHFEQIAIHDGATQYRLKRES</sequence>
<dbReference type="PANTHER" id="PTHR43792">
    <property type="entry name" value="GNAT FAMILY, PUTATIVE (AFU_ORTHOLOGUE AFUA_3G00765)-RELATED-RELATED"/>
    <property type="match status" value="1"/>
</dbReference>
<dbReference type="PATRIC" id="fig|1293598.4.peg.1691"/>
<proteinExistence type="inferred from homology"/>
<dbReference type="AlphaFoldDB" id="A0A0R2MRP2"/>
<feature type="domain" description="N-acetyltransferase" evidence="4">
    <location>
        <begin position="26"/>
        <end position="153"/>
    </location>
</feature>
<dbReference type="PANTHER" id="PTHR43792:SF8">
    <property type="entry name" value="[RIBOSOMAL PROTEIN US5]-ALANINE N-ACETYLTRANSFERASE"/>
    <property type="match status" value="1"/>
</dbReference>
<reference evidence="5 6" key="1">
    <citation type="journal article" date="2015" name="Genome Announc.">
        <title>Expanding the biotechnology potential of lactobacilli through comparative genomics of 213 strains and associated genera.</title>
        <authorList>
            <person name="Sun Z."/>
            <person name="Harris H.M."/>
            <person name="McCann A."/>
            <person name="Guo C."/>
            <person name="Argimon S."/>
            <person name="Zhang W."/>
            <person name="Yang X."/>
            <person name="Jeffery I.B."/>
            <person name="Cooney J.C."/>
            <person name="Kagawa T.F."/>
            <person name="Liu W."/>
            <person name="Song Y."/>
            <person name="Salvetti E."/>
            <person name="Wrobel A."/>
            <person name="Rasinkangas P."/>
            <person name="Parkhill J."/>
            <person name="Rea M.C."/>
            <person name="O'Sullivan O."/>
            <person name="Ritari J."/>
            <person name="Douillard F.P."/>
            <person name="Paul Ross R."/>
            <person name="Yang R."/>
            <person name="Briner A.E."/>
            <person name="Felis G.E."/>
            <person name="de Vos W.M."/>
            <person name="Barrangou R."/>
            <person name="Klaenhammer T.R."/>
            <person name="Caufield P.W."/>
            <person name="Cui Y."/>
            <person name="Zhang H."/>
            <person name="O'Toole P.W."/>
        </authorList>
    </citation>
    <scope>NUCLEOTIDE SEQUENCE [LARGE SCALE GENOMIC DNA]</scope>
    <source>
        <strain evidence="5 6">DSM 24301</strain>
    </source>
</reference>
<dbReference type="STRING" id="1293598.IV56_GL001622"/>
<organism evidence="5 6">
    <name type="scientific">Lacticaseibacillus saniviri JCM 17471 = DSM 24301</name>
    <dbReference type="NCBI Taxonomy" id="1293598"/>
    <lineage>
        <taxon>Bacteria</taxon>
        <taxon>Bacillati</taxon>
        <taxon>Bacillota</taxon>
        <taxon>Bacilli</taxon>
        <taxon>Lactobacillales</taxon>
        <taxon>Lactobacillaceae</taxon>
        <taxon>Lacticaseibacillus</taxon>
    </lineage>
</organism>
<keyword evidence="2" id="KW-0012">Acyltransferase</keyword>
<accession>A0A0R2MRP2</accession>
<dbReference type="InterPro" id="IPR051531">
    <property type="entry name" value="N-acetyltransferase"/>
</dbReference>
<dbReference type="Proteomes" id="UP000050969">
    <property type="component" value="Unassembled WGS sequence"/>
</dbReference>
<keyword evidence="6" id="KW-1185">Reference proteome</keyword>
<evidence type="ECO:0000256" key="3">
    <source>
        <dbReference type="ARBA" id="ARBA00038502"/>
    </source>
</evidence>
<evidence type="ECO:0000313" key="6">
    <source>
        <dbReference type="Proteomes" id="UP000050969"/>
    </source>
</evidence>
<evidence type="ECO:0000256" key="2">
    <source>
        <dbReference type="ARBA" id="ARBA00023315"/>
    </source>
</evidence>
<evidence type="ECO:0000259" key="4">
    <source>
        <dbReference type="Pfam" id="PF13302"/>
    </source>
</evidence>